<dbReference type="SUPFAM" id="SSF47144">
    <property type="entry name" value="HSC20 (HSCB), C-terminal oligomerisation domain"/>
    <property type="match status" value="1"/>
</dbReference>
<evidence type="ECO:0000256" key="3">
    <source>
        <dbReference type="ARBA" id="ARBA00025596"/>
    </source>
</evidence>
<feature type="domain" description="J" evidence="4">
    <location>
        <begin position="7"/>
        <end position="84"/>
    </location>
</feature>
<dbReference type="Proteomes" id="UP000292884">
    <property type="component" value="Unassembled WGS sequence"/>
</dbReference>
<sequence>MANEPLNYFELYELPVSFNPDQKLVKQKFYQLSKQFHPDFYINEGQEKQDEVLELSTVNNKAFQVLKDPQKRLHYILELKDQLVEGENYALPQSFLMEMMDVNEALMELEFGTDPEKLAELKNQTAEIEDALNKELTALASSFDNSGAAEQENVLKAIKDIYYRNKYLLRIRDSLNKFATNG</sequence>
<dbReference type="InterPro" id="IPR001623">
    <property type="entry name" value="DnaJ_domain"/>
</dbReference>
<comment type="caution">
    <text evidence="5">The sequence shown here is derived from an EMBL/GenBank/DDBJ whole genome shotgun (WGS) entry which is preliminary data.</text>
</comment>
<proteinExistence type="inferred from homology"/>
<comment type="function">
    <text evidence="3">Co-chaperone involved in the maturation of iron-sulfur cluster-containing proteins. Seems to help targeting proteins to be folded toward HscA.</text>
</comment>
<gene>
    <name evidence="5" type="primary">hscB</name>
    <name evidence="5" type="ORF">EZ428_09980</name>
</gene>
<evidence type="ECO:0000256" key="1">
    <source>
        <dbReference type="ARBA" id="ARBA00010476"/>
    </source>
</evidence>
<dbReference type="NCBIfam" id="TIGR00714">
    <property type="entry name" value="hscB"/>
    <property type="match status" value="1"/>
</dbReference>
<comment type="similarity">
    <text evidence="1">Belongs to the HscB family.</text>
</comment>
<evidence type="ECO:0000313" key="6">
    <source>
        <dbReference type="Proteomes" id="UP000292884"/>
    </source>
</evidence>
<dbReference type="GO" id="GO:0051087">
    <property type="term" value="F:protein-folding chaperone binding"/>
    <property type="evidence" value="ECO:0007669"/>
    <property type="project" value="InterPro"/>
</dbReference>
<dbReference type="InterPro" id="IPR004640">
    <property type="entry name" value="HscB"/>
</dbReference>
<dbReference type="GO" id="GO:0044571">
    <property type="term" value="P:[2Fe-2S] cluster assembly"/>
    <property type="evidence" value="ECO:0007669"/>
    <property type="project" value="InterPro"/>
</dbReference>
<dbReference type="SUPFAM" id="SSF46565">
    <property type="entry name" value="Chaperone J-domain"/>
    <property type="match status" value="1"/>
</dbReference>
<dbReference type="PROSITE" id="PS50076">
    <property type="entry name" value="DNAJ_2"/>
    <property type="match status" value="1"/>
</dbReference>
<dbReference type="CDD" id="cd06257">
    <property type="entry name" value="DnaJ"/>
    <property type="match status" value="1"/>
</dbReference>
<reference evidence="5 6" key="1">
    <citation type="submission" date="2019-02" db="EMBL/GenBank/DDBJ databases">
        <title>Pedobacter sp. RP-1-13 sp. nov., isolated from Arctic soil.</title>
        <authorList>
            <person name="Dahal R.H."/>
        </authorList>
    </citation>
    <scope>NUCLEOTIDE SEQUENCE [LARGE SCALE GENOMIC DNA]</scope>
    <source>
        <strain evidence="5 6">RP-1-13</strain>
    </source>
</reference>
<dbReference type="InterPro" id="IPR036869">
    <property type="entry name" value="J_dom_sf"/>
</dbReference>
<dbReference type="GO" id="GO:0051259">
    <property type="term" value="P:protein complex oligomerization"/>
    <property type="evidence" value="ECO:0007669"/>
    <property type="project" value="InterPro"/>
</dbReference>
<dbReference type="EMBL" id="SJSK01000002">
    <property type="protein sequence ID" value="TCC92050.1"/>
    <property type="molecule type" value="Genomic_DNA"/>
</dbReference>
<name>A0A4R0MXS4_9SPHI</name>
<protein>
    <submittedName>
        <fullName evidence="5">Fe-S protein assembly co-chaperone HscB</fullName>
    </submittedName>
</protein>
<keyword evidence="2" id="KW-0143">Chaperone</keyword>
<evidence type="ECO:0000313" key="5">
    <source>
        <dbReference type="EMBL" id="TCC92050.1"/>
    </source>
</evidence>
<keyword evidence="6" id="KW-1185">Reference proteome</keyword>
<dbReference type="InterPro" id="IPR036386">
    <property type="entry name" value="HscB_C_sf"/>
</dbReference>
<dbReference type="PANTHER" id="PTHR14021">
    <property type="entry name" value="IRON-SULFUR CLUSTER CO-CHAPERONE PROTEIN HSCB"/>
    <property type="match status" value="1"/>
</dbReference>
<organism evidence="5 6">
    <name type="scientific">Pedobacter frigiditerrae</name>
    <dbReference type="NCBI Taxonomy" id="2530452"/>
    <lineage>
        <taxon>Bacteria</taxon>
        <taxon>Pseudomonadati</taxon>
        <taxon>Bacteroidota</taxon>
        <taxon>Sphingobacteriia</taxon>
        <taxon>Sphingobacteriales</taxon>
        <taxon>Sphingobacteriaceae</taxon>
        <taxon>Pedobacter</taxon>
    </lineage>
</organism>
<dbReference type="AlphaFoldDB" id="A0A4R0MXS4"/>
<dbReference type="GO" id="GO:0001671">
    <property type="term" value="F:ATPase activator activity"/>
    <property type="evidence" value="ECO:0007669"/>
    <property type="project" value="InterPro"/>
</dbReference>
<dbReference type="Gene3D" id="1.20.1280.20">
    <property type="entry name" value="HscB, C-terminal domain"/>
    <property type="match status" value="1"/>
</dbReference>
<dbReference type="PANTHER" id="PTHR14021:SF15">
    <property type="entry name" value="IRON-SULFUR CLUSTER CO-CHAPERONE PROTEIN HSCB"/>
    <property type="match status" value="1"/>
</dbReference>
<dbReference type="RefSeq" id="WP_131552992.1">
    <property type="nucleotide sequence ID" value="NZ_SJSK01000002.1"/>
</dbReference>
<evidence type="ECO:0000259" key="4">
    <source>
        <dbReference type="PROSITE" id="PS50076"/>
    </source>
</evidence>
<dbReference type="Pfam" id="PF00226">
    <property type="entry name" value="DnaJ"/>
    <property type="match status" value="1"/>
</dbReference>
<dbReference type="Pfam" id="PF07743">
    <property type="entry name" value="HSCB_C"/>
    <property type="match status" value="1"/>
</dbReference>
<dbReference type="Gene3D" id="1.10.287.110">
    <property type="entry name" value="DnaJ domain"/>
    <property type="match status" value="1"/>
</dbReference>
<accession>A0A4R0MXS4</accession>
<evidence type="ECO:0000256" key="2">
    <source>
        <dbReference type="ARBA" id="ARBA00023186"/>
    </source>
</evidence>
<dbReference type="InterPro" id="IPR009073">
    <property type="entry name" value="HscB_oligo_C"/>
</dbReference>
<dbReference type="OrthoDB" id="287587at2"/>